<sequence>MPGHKIRHPEYSGIQKQDREHYVGCIMYAIILSSVFPHKIRKVPSQSIQKGSVDNV</sequence>
<dbReference type="HOGENOM" id="CLU_3014319_0_0_1"/>
<evidence type="ECO:0000313" key="2">
    <source>
        <dbReference type="Proteomes" id="UP000016922"/>
    </source>
</evidence>
<dbReference type="AlphaFoldDB" id="S3CKI9"/>
<accession>S3CKI9</accession>
<dbReference type="KEGG" id="glz:GLAREA_01631"/>
<reference evidence="1 2" key="1">
    <citation type="journal article" date="2013" name="BMC Genomics">
        <title>Genomics-driven discovery of the pneumocandin biosynthetic gene cluster in the fungus Glarea lozoyensis.</title>
        <authorList>
            <person name="Chen L."/>
            <person name="Yue Q."/>
            <person name="Zhang X."/>
            <person name="Xiang M."/>
            <person name="Wang C."/>
            <person name="Li S."/>
            <person name="Che Y."/>
            <person name="Ortiz-Lopez F.J."/>
            <person name="Bills G.F."/>
            <person name="Liu X."/>
            <person name="An Z."/>
        </authorList>
    </citation>
    <scope>NUCLEOTIDE SEQUENCE [LARGE SCALE GENOMIC DNA]</scope>
    <source>
        <strain evidence="2">ATCC 20868 / MF5171</strain>
    </source>
</reference>
<organism evidence="1 2">
    <name type="scientific">Glarea lozoyensis (strain ATCC 20868 / MF5171)</name>
    <dbReference type="NCBI Taxonomy" id="1116229"/>
    <lineage>
        <taxon>Eukaryota</taxon>
        <taxon>Fungi</taxon>
        <taxon>Dikarya</taxon>
        <taxon>Ascomycota</taxon>
        <taxon>Pezizomycotina</taxon>
        <taxon>Leotiomycetes</taxon>
        <taxon>Helotiales</taxon>
        <taxon>Helotiaceae</taxon>
        <taxon>Glarea</taxon>
    </lineage>
</organism>
<dbReference type="Proteomes" id="UP000016922">
    <property type="component" value="Unassembled WGS sequence"/>
</dbReference>
<dbReference type="RefSeq" id="XP_008087038.1">
    <property type="nucleotide sequence ID" value="XM_008088847.1"/>
</dbReference>
<keyword evidence="2" id="KW-1185">Reference proteome</keyword>
<gene>
    <name evidence="1" type="ORF">GLAREA_01631</name>
</gene>
<evidence type="ECO:0000313" key="1">
    <source>
        <dbReference type="EMBL" id="EPE25719.1"/>
    </source>
</evidence>
<proteinExistence type="predicted"/>
<name>S3CKI9_GLAL2</name>
<dbReference type="GeneID" id="19460689"/>
<protein>
    <submittedName>
        <fullName evidence="1">Uncharacterized protein</fullName>
    </submittedName>
</protein>
<dbReference type="EMBL" id="KE145371">
    <property type="protein sequence ID" value="EPE25719.1"/>
    <property type="molecule type" value="Genomic_DNA"/>
</dbReference>